<proteinExistence type="predicted"/>
<evidence type="ECO:0000313" key="1">
    <source>
        <dbReference type="EMBL" id="KAK1139250.1"/>
    </source>
</evidence>
<dbReference type="EMBL" id="JAOPJF010000113">
    <property type="protein sequence ID" value="KAK1139250.1"/>
    <property type="molecule type" value="Genomic_DNA"/>
</dbReference>
<comment type="caution">
    <text evidence="1">The sequence shown here is derived from an EMBL/GenBank/DDBJ whole genome shotgun (WGS) entry which is preliminary data.</text>
</comment>
<organism evidence="1 2">
    <name type="scientific">Aspergillus melleus</name>
    <dbReference type="NCBI Taxonomy" id="138277"/>
    <lineage>
        <taxon>Eukaryota</taxon>
        <taxon>Fungi</taxon>
        <taxon>Dikarya</taxon>
        <taxon>Ascomycota</taxon>
        <taxon>Pezizomycotina</taxon>
        <taxon>Eurotiomycetes</taxon>
        <taxon>Eurotiomycetidae</taxon>
        <taxon>Eurotiales</taxon>
        <taxon>Aspergillaceae</taxon>
        <taxon>Aspergillus</taxon>
        <taxon>Aspergillus subgen. Circumdati</taxon>
    </lineage>
</organism>
<dbReference type="Proteomes" id="UP001177260">
    <property type="component" value="Unassembled WGS sequence"/>
</dbReference>
<accession>A0ACC3ANR6</accession>
<name>A0ACC3ANR6_9EURO</name>
<sequence length="356" mass="38850">MTIGLSFRLLEVQCVKLDRKPITLVALSEFSGAGYNSKDVDANPALTIAGVHGLGRPYPAGTTGEHAFQLFSAAVKRREIGGIVAGTVDLFSSDLRCEVASVANLVPYCSSAACHDYKLSLALSTPTCTEYRVAPLKNLPVSAEEYHVEVVTASCTDTVDELEVPGLIFIAAHWNHNTPKVSSIVCKPSYSISQAHVSLHQRNSSAYLVIPFRVNNRISEQHIPGVAPTDLAAGFLSTLKHAETPLSKLPEVGNMMGNNSNSDGVHYSAFHLVAYISSLQSPQDLFNPSLLEKVSRQVYTSITAQIAKQYLLRSAEKEFEGESFGKISRVMSFLRLFWLEDQQETVHPDKELQPDG</sequence>
<gene>
    <name evidence="1" type="ORF">N8T08_001180</name>
</gene>
<evidence type="ECO:0000313" key="2">
    <source>
        <dbReference type="Proteomes" id="UP001177260"/>
    </source>
</evidence>
<protein>
    <submittedName>
        <fullName evidence="1">Uncharacterized protein</fullName>
    </submittedName>
</protein>
<reference evidence="1 2" key="1">
    <citation type="journal article" date="2023" name="ACS Omega">
        <title>Identification of the Neoaspergillic Acid Biosynthesis Gene Cluster by Establishing an In Vitro CRISPR-Ribonucleoprotein Genetic System in Aspergillus melleus.</title>
        <authorList>
            <person name="Yuan B."/>
            <person name="Grau M.F."/>
            <person name="Murata R.M."/>
            <person name="Torok T."/>
            <person name="Venkateswaran K."/>
            <person name="Stajich J.E."/>
            <person name="Wang C.C.C."/>
        </authorList>
    </citation>
    <scope>NUCLEOTIDE SEQUENCE [LARGE SCALE GENOMIC DNA]</scope>
    <source>
        <strain evidence="1 2">IMV 1140</strain>
    </source>
</reference>
<keyword evidence="2" id="KW-1185">Reference proteome</keyword>